<evidence type="ECO:0000313" key="2">
    <source>
        <dbReference type="Proteomes" id="UP001153076"/>
    </source>
</evidence>
<keyword evidence="2" id="KW-1185">Reference proteome</keyword>
<accession>A0A9Q1KXG9</accession>
<dbReference type="EMBL" id="JAKOGI010000013">
    <property type="protein sequence ID" value="KAJ8450693.1"/>
    <property type="molecule type" value="Genomic_DNA"/>
</dbReference>
<dbReference type="Proteomes" id="UP001153076">
    <property type="component" value="Unassembled WGS sequence"/>
</dbReference>
<dbReference type="OrthoDB" id="1741569at2759"/>
<proteinExistence type="predicted"/>
<evidence type="ECO:0008006" key="3">
    <source>
        <dbReference type="Google" id="ProtNLM"/>
    </source>
</evidence>
<sequence>MELKFLRGTGNIDTVDKLLGCIDKCLAELLKWNKSTFGHVQRRIRELELQSKSQHDAIGQRSTLKLIRDWRTKEEILWWQRACSAYLKHGDSNTRWLHSRANMRRSSNLIVGLKDDAGNWQTNDDDIANVITQYFEDLFSTSYPSGMEEVLDCIQPKVTDEVNVALCKPYTQEEVDRALMQMHPHKAPGPDGLKPFFFQHFWS</sequence>
<comment type="caution">
    <text evidence="1">The sequence shown here is derived from an EMBL/GenBank/DDBJ whole genome shotgun (WGS) entry which is preliminary data.</text>
</comment>
<protein>
    <recommendedName>
        <fullName evidence="3">Reverse transcriptase</fullName>
    </recommendedName>
</protein>
<organism evidence="1 2">
    <name type="scientific">Carnegiea gigantea</name>
    <dbReference type="NCBI Taxonomy" id="171969"/>
    <lineage>
        <taxon>Eukaryota</taxon>
        <taxon>Viridiplantae</taxon>
        <taxon>Streptophyta</taxon>
        <taxon>Embryophyta</taxon>
        <taxon>Tracheophyta</taxon>
        <taxon>Spermatophyta</taxon>
        <taxon>Magnoliopsida</taxon>
        <taxon>eudicotyledons</taxon>
        <taxon>Gunneridae</taxon>
        <taxon>Pentapetalae</taxon>
        <taxon>Caryophyllales</taxon>
        <taxon>Cactineae</taxon>
        <taxon>Cactaceae</taxon>
        <taxon>Cactoideae</taxon>
        <taxon>Echinocereeae</taxon>
        <taxon>Carnegiea</taxon>
    </lineage>
</organism>
<evidence type="ECO:0000313" key="1">
    <source>
        <dbReference type="EMBL" id="KAJ8450693.1"/>
    </source>
</evidence>
<name>A0A9Q1KXG9_9CARY</name>
<gene>
    <name evidence="1" type="ORF">Cgig2_021165</name>
</gene>
<reference evidence="1" key="1">
    <citation type="submission" date="2022-04" db="EMBL/GenBank/DDBJ databases">
        <title>Carnegiea gigantea Genome sequencing and assembly v2.</title>
        <authorList>
            <person name="Copetti D."/>
            <person name="Sanderson M.J."/>
            <person name="Burquez A."/>
            <person name="Wojciechowski M.F."/>
        </authorList>
    </citation>
    <scope>NUCLEOTIDE SEQUENCE</scope>
    <source>
        <strain evidence="1">SGP5-SGP5p</strain>
        <tissue evidence="1">Aerial part</tissue>
    </source>
</reference>
<dbReference type="AlphaFoldDB" id="A0A9Q1KXG9"/>